<dbReference type="PROSITE" id="PS51257">
    <property type="entry name" value="PROKAR_LIPOPROTEIN"/>
    <property type="match status" value="1"/>
</dbReference>
<evidence type="ECO:0000256" key="5">
    <source>
        <dbReference type="SAM" id="SignalP"/>
    </source>
</evidence>
<evidence type="ECO:0000259" key="6">
    <source>
        <dbReference type="Pfam" id="PF13458"/>
    </source>
</evidence>
<dbReference type="InParanoid" id="A0A212PXK7"/>
<keyword evidence="4" id="KW-0029">Amino-acid transport</keyword>
<protein>
    <submittedName>
        <fullName evidence="7">Amino acid/amide ABC transporter substrate-binding protein, HAAT family</fullName>
    </submittedName>
</protein>
<keyword evidence="8" id="KW-1185">Reference proteome</keyword>
<feature type="signal peptide" evidence="5">
    <location>
        <begin position="1"/>
        <end position="24"/>
    </location>
</feature>
<keyword evidence="3 5" id="KW-0732">Signal</keyword>
<feature type="chain" id="PRO_5012239578" evidence="5">
    <location>
        <begin position="25"/>
        <end position="400"/>
    </location>
</feature>
<dbReference type="InterPro" id="IPR000709">
    <property type="entry name" value="Leu_Ile_Val-bd"/>
</dbReference>
<dbReference type="InterPro" id="IPR028081">
    <property type="entry name" value="Leu-bd"/>
</dbReference>
<evidence type="ECO:0000256" key="4">
    <source>
        <dbReference type="ARBA" id="ARBA00022970"/>
    </source>
</evidence>
<dbReference type="PANTHER" id="PTHR30483:SF6">
    <property type="entry name" value="PERIPLASMIC BINDING PROTEIN OF ABC TRANSPORTER FOR NATURAL AMINO ACIDS"/>
    <property type="match status" value="1"/>
</dbReference>
<dbReference type="GO" id="GO:0006865">
    <property type="term" value="P:amino acid transport"/>
    <property type="evidence" value="ECO:0007669"/>
    <property type="project" value="UniProtKB-KW"/>
</dbReference>
<evidence type="ECO:0000256" key="1">
    <source>
        <dbReference type="ARBA" id="ARBA00010062"/>
    </source>
</evidence>
<keyword evidence="2" id="KW-0813">Transport</keyword>
<dbReference type="PRINTS" id="PR00337">
    <property type="entry name" value="LEUILEVALBP"/>
</dbReference>
<evidence type="ECO:0000313" key="8">
    <source>
        <dbReference type="Proteomes" id="UP000197025"/>
    </source>
</evidence>
<accession>A0A212PXK7</accession>
<comment type="similarity">
    <text evidence="1">Belongs to the leucine-binding protein family.</text>
</comment>
<sequence>MRLLRPSGVLFLAFVLAVAACAPAATPTAAPATPTGGPPIRIGAPFNLTGGMASIDVPAANGARLAAEEINAAGGVLGRPLELLIRDTKTDPATAATVVTQLIEQDKVVVVIGFNDSDYVLAAGPICQRAGIPFITVGATSPRLPGQVGDMLFLTPFGDNVQAAVGAEFAFEKFGKTAYLLWDKGAEYTTVLAKYFKDRFTELGGSIVLEDTYQSGDKDFSAQIAKVKALPQQPDFYYISALPDDVGTIVKQFRNAGITGPIVGGDGYDTPLLIQVAGPAAENVFFTTHSLLTADSPNERVRKFVTAYKQKYGTEPEAVFAALGYDTVYVLAEAIRRAGSTDGQAIKKALESIRDFPAVTGVINYSPQSHIPQKGVTVIEVKGGKFTLAAERVPQKVPAP</sequence>
<dbReference type="AlphaFoldDB" id="A0A212PXK7"/>
<organism evidence="7 8">
    <name type="scientific">Thermoflexus hugenholtzii JAD2</name>
    <dbReference type="NCBI Taxonomy" id="877466"/>
    <lineage>
        <taxon>Bacteria</taxon>
        <taxon>Bacillati</taxon>
        <taxon>Chloroflexota</taxon>
        <taxon>Thermoflexia</taxon>
        <taxon>Thermoflexales</taxon>
        <taxon>Thermoflexaceae</taxon>
        <taxon>Thermoflexus</taxon>
    </lineage>
</organism>
<dbReference type="Pfam" id="PF13458">
    <property type="entry name" value="Peripla_BP_6"/>
    <property type="match status" value="1"/>
</dbReference>
<dbReference type="InterPro" id="IPR051010">
    <property type="entry name" value="BCAA_transport"/>
</dbReference>
<proteinExistence type="inferred from homology"/>
<dbReference type="OrthoDB" id="9783240at2"/>
<dbReference type="Gene3D" id="3.40.50.2300">
    <property type="match status" value="2"/>
</dbReference>
<evidence type="ECO:0000256" key="3">
    <source>
        <dbReference type="ARBA" id="ARBA00022729"/>
    </source>
</evidence>
<dbReference type="EMBL" id="FYEK01000003">
    <property type="protein sequence ID" value="SNB51790.1"/>
    <property type="molecule type" value="Genomic_DNA"/>
</dbReference>
<dbReference type="SUPFAM" id="SSF53822">
    <property type="entry name" value="Periplasmic binding protein-like I"/>
    <property type="match status" value="1"/>
</dbReference>
<feature type="domain" description="Leucine-binding protein" evidence="6">
    <location>
        <begin position="39"/>
        <end position="385"/>
    </location>
</feature>
<gene>
    <name evidence="7" type="ORF">SAMN02746019_00021960</name>
</gene>
<dbReference type="CDD" id="cd06347">
    <property type="entry name" value="PBP1_ABC_LivK_ligand_binding-like"/>
    <property type="match status" value="1"/>
</dbReference>
<dbReference type="InterPro" id="IPR028082">
    <property type="entry name" value="Peripla_BP_I"/>
</dbReference>
<evidence type="ECO:0000256" key="2">
    <source>
        <dbReference type="ARBA" id="ARBA00022448"/>
    </source>
</evidence>
<evidence type="ECO:0000313" key="7">
    <source>
        <dbReference type="EMBL" id="SNB51790.1"/>
    </source>
</evidence>
<dbReference type="Proteomes" id="UP000197025">
    <property type="component" value="Unassembled WGS sequence"/>
</dbReference>
<dbReference type="RefSeq" id="WP_088569983.1">
    <property type="nucleotide sequence ID" value="NZ_FYEK01000003.1"/>
</dbReference>
<name>A0A212PXK7_9CHLR</name>
<reference evidence="8" key="1">
    <citation type="submission" date="2017-06" db="EMBL/GenBank/DDBJ databases">
        <authorList>
            <person name="Varghese N."/>
            <person name="Submissions S."/>
        </authorList>
    </citation>
    <scope>NUCLEOTIDE SEQUENCE [LARGE SCALE GENOMIC DNA]</scope>
    <source>
        <strain evidence="8">JAD2</strain>
    </source>
</reference>
<dbReference type="PANTHER" id="PTHR30483">
    <property type="entry name" value="LEUCINE-SPECIFIC-BINDING PROTEIN"/>
    <property type="match status" value="1"/>
</dbReference>